<dbReference type="Pfam" id="PF06386">
    <property type="entry name" value="GvpL_GvpF"/>
    <property type="match status" value="1"/>
</dbReference>
<organism evidence="4 5">
    <name type="scientific">Pseudonocardia adelaidensis</name>
    <dbReference type="NCBI Taxonomy" id="648754"/>
    <lineage>
        <taxon>Bacteria</taxon>
        <taxon>Bacillati</taxon>
        <taxon>Actinomycetota</taxon>
        <taxon>Actinomycetes</taxon>
        <taxon>Pseudonocardiales</taxon>
        <taxon>Pseudonocardiaceae</taxon>
        <taxon>Pseudonocardia</taxon>
    </lineage>
</organism>
<gene>
    <name evidence="4" type="ORF">GCM10023320_29730</name>
</gene>
<dbReference type="RefSeq" id="WP_345605624.1">
    <property type="nucleotide sequence ID" value="NZ_BAABJO010000009.1"/>
</dbReference>
<comment type="subcellular location">
    <subcellularLocation>
        <location evidence="2">Gas vesicle</location>
    </subcellularLocation>
</comment>
<protein>
    <submittedName>
        <fullName evidence="4">GvpL/GvpF family gas vesicle protein</fullName>
    </submittedName>
</protein>
<sequence>MADALVYLYAVTDAGLPEPAVDAGVDGARVRRVVGHGLAAVVSSVDPVRFSEESLRRSLEDLQWLETTARAHHAVVDAAARSGPVAPVRFATVYLDDDRIRGLLAERGAEFGAALDRVRGRVEWGVKGFAVPSAAPGEPEPAPGAGPGASYLARRLAERNRAARGQEEALAAAEAVHRELAAVAAASRRYPAQDPRLTGRREEMVLNAAYLVADDEALRHVVEQHAAGTVRLELTGPWAPYSFATLEEP</sequence>
<comment type="caution">
    <text evidence="4">The sequence shown here is derived from an EMBL/GenBank/DDBJ whole genome shotgun (WGS) entry which is preliminary data.</text>
</comment>
<keyword evidence="1" id="KW-0304">Gas vesicle</keyword>
<accession>A0ABP9NLR5</accession>
<evidence type="ECO:0000256" key="2">
    <source>
        <dbReference type="ARBA" id="ARBA00035108"/>
    </source>
</evidence>
<dbReference type="PANTHER" id="PTHR36852">
    <property type="entry name" value="PROTEIN GVPL 2"/>
    <property type="match status" value="1"/>
</dbReference>
<dbReference type="InterPro" id="IPR009430">
    <property type="entry name" value="GvpL/GvpF"/>
</dbReference>
<keyword evidence="5" id="KW-1185">Reference proteome</keyword>
<evidence type="ECO:0000313" key="4">
    <source>
        <dbReference type="EMBL" id="GAA5121237.1"/>
    </source>
</evidence>
<dbReference type="PANTHER" id="PTHR36852:SF1">
    <property type="entry name" value="PROTEIN GVPL 2"/>
    <property type="match status" value="1"/>
</dbReference>
<evidence type="ECO:0000256" key="1">
    <source>
        <dbReference type="ARBA" id="ARBA00022987"/>
    </source>
</evidence>
<comment type="similarity">
    <text evidence="3">Belongs to the gas vesicle GvpF/GvpL family.</text>
</comment>
<evidence type="ECO:0000256" key="3">
    <source>
        <dbReference type="ARBA" id="ARBA00035643"/>
    </source>
</evidence>
<reference evidence="5" key="1">
    <citation type="journal article" date="2019" name="Int. J. Syst. Evol. Microbiol.">
        <title>The Global Catalogue of Microorganisms (GCM) 10K type strain sequencing project: providing services to taxonomists for standard genome sequencing and annotation.</title>
        <authorList>
            <consortium name="The Broad Institute Genomics Platform"/>
            <consortium name="The Broad Institute Genome Sequencing Center for Infectious Disease"/>
            <person name="Wu L."/>
            <person name="Ma J."/>
        </authorList>
    </citation>
    <scope>NUCLEOTIDE SEQUENCE [LARGE SCALE GENOMIC DNA]</scope>
    <source>
        <strain evidence="5">JCM 18302</strain>
    </source>
</reference>
<proteinExistence type="inferred from homology"/>
<name>A0ABP9NLR5_9PSEU</name>
<dbReference type="EMBL" id="BAABJO010000009">
    <property type="protein sequence ID" value="GAA5121237.1"/>
    <property type="molecule type" value="Genomic_DNA"/>
</dbReference>
<evidence type="ECO:0000313" key="5">
    <source>
        <dbReference type="Proteomes" id="UP001500804"/>
    </source>
</evidence>
<dbReference type="Proteomes" id="UP001500804">
    <property type="component" value="Unassembled WGS sequence"/>
</dbReference>